<organism evidence="7 8">
    <name type="scientific">Lysobacter yangpyeongensis</name>
    <dbReference type="NCBI Taxonomy" id="346182"/>
    <lineage>
        <taxon>Bacteria</taxon>
        <taxon>Pseudomonadati</taxon>
        <taxon>Pseudomonadota</taxon>
        <taxon>Gammaproteobacteria</taxon>
        <taxon>Lysobacterales</taxon>
        <taxon>Lysobacteraceae</taxon>
        <taxon>Lysobacter</taxon>
    </lineage>
</organism>
<feature type="transmembrane region" description="Helical" evidence="6">
    <location>
        <begin position="41"/>
        <end position="69"/>
    </location>
</feature>
<protein>
    <submittedName>
        <fullName evidence="7">LysE family translocator</fullName>
    </submittedName>
</protein>
<keyword evidence="5 6" id="KW-0472">Membrane</keyword>
<feature type="transmembrane region" description="Helical" evidence="6">
    <location>
        <begin position="113"/>
        <end position="134"/>
    </location>
</feature>
<keyword evidence="2" id="KW-1003">Cell membrane</keyword>
<keyword evidence="3 6" id="KW-0812">Transmembrane</keyword>
<dbReference type="RefSeq" id="WP_386754555.1">
    <property type="nucleotide sequence ID" value="NZ_JBHSNM010000002.1"/>
</dbReference>
<feature type="transmembrane region" description="Helical" evidence="6">
    <location>
        <begin position="191"/>
        <end position="206"/>
    </location>
</feature>
<evidence type="ECO:0000256" key="6">
    <source>
        <dbReference type="SAM" id="Phobius"/>
    </source>
</evidence>
<comment type="subcellular location">
    <subcellularLocation>
        <location evidence="1">Cell membrane</location>
        <topology evidence="1">Multi-pass membrane protein</topology>
    </subcellularLocation>
</comment>
<feature type="transmembrane region" description="Helical" evidence="6">
    <location>
        <begin position="146"/>
        <end position="179"/>
    </location>
</feature>
<evidence type="ECO:0000256" key="5">
    <source>
        <dbReference type="ARBA" id="ARBA00023136"/>
    </source>
</evidence>
<feature type="transmembrane region" description="Helical" evidence="6">
    <location>
        <begin position="75"/>
        <end position="92"/>
    </location>
</feature>
<comment type="caution">
    <text evidence="7">The sequence shown here is derived from an EMBL/GenBank/DDBJ whole genome shotgun (WGS) entry which is preliminary data.</text>
</comment>
<feature type="transmembrane region" description="Helical" evidence="6">
    <location>
        <begin position="6"/>
        <end position="29"/>
    </location>
</feature>
<sequence>MIPLEQLLLFAATALVMVLTPGPNMIYLVSRSVSQGPRAGVVSLLGVVCAFLVHMTAAAAGLTALFLAVPLAYDALKLAGAAYLLYLAWQAVKPGARSPLQPALLPPDSRAKLFRMGFLTCLLNPKAAVLYLSILPQFVDPHRGSVFVQSIILGSLQIAISFTFNLLIALSAAGLASWFARKPAWLAAQRYFMGTVLGGLALRLALEPRRLA</sequence>
<evidence type="ECO:0000256" key="4">
    <source>
        <dbReference type="ARBA" id="ARBA00022989"/>
    </source>
</evidence>
<gene>
    <name evidence="7" type="ORF">ACFPN1_09015</name>
</gene>
<dbReference type="PANTHER" id="PTHR30086:SF20">
    <property type="entry name" value="ARGININE EXPORTER PROTEIN ARGO-RELATED"/>
    <property type="match status" value="1"/>
</dbReference>
<dbReference type="InterPro" id="IPR001123">
    <property type="entry name" value="LeuE-type"/>
</dbReference>
<evidence type="ECO:0000313" key="7">
    <source>
        <dbReference type="EMBL" id="MFC5570197.1"/>
    </source>
</evidence>
<evidence type="ECO:0000313" key="8">
    <source>
        <dbReference type="Proteomes" id="UP001596036"/>
    </source>
</evidence>
<evidence type="ECO:0000256" key="3">
    <source>
        <dbReference type="ARBA" id="ARBA00022692"/>
    </source>
</evidence>
<keyword evidence="8" id="KW-1185">Reference proteome</keyword>
<name>A0ABW0SMA4_9GAMM</name>
<dbReference type="Proteomes" id="UP001596036">
    <property type="component" value="Unassembled WGS sequence"/>
</dbReference>
<reference evidence="8" key="1">
    <citation type="journal article" date="2019" name="Int. J. Syst. Evol. Microbiol.">
        <title>The Global Catalogue of Microorganisms (GCM) 10K type strain sequencing project: providing services to taxonomists for standard genome sequencing and annotation.</title>
        <authorList>
            <consortium name="The Broad Institute Genomics Platform"/>
            <consortium name="The Broad Institute Genome Sequencing Center for Infectious Disease"/>
            <person name="Wu L."/>
            <person name="Ma J."/>
        </authorList>
    </citation>
    <scope>NUCLEOTIDE SEQUENCE [LARGE SCALE GENOMIC DNA]</scope>
    <source>
        <strain evidence="8">KACC 11407</strain>
    </source>
</reference>
<evidence type="ECO:0000256" key="2">
    <source>
        <dbReference type="ARBA" id="ARBA00022475"/>
    </source>
</evidence>
<dbReference type="EMBL" id="JBHSNM010000002">
    <property type="protein sequence ID" value="MFC5570197.1"/>
    <property type="molecule type" value="Genomic_DNA"/>
</dbReference>
<keyword evidence="4 6" id="KW-1133">Transmembrane helix</keyword>
<proteinExistence type="predicted"/>
<accession>A0ABW0SMA4</accession>
<dbReference type="Pfam" id="PF01810">
    <property type="entry name" value="LysE"/>
    <property type="match status" value="1"/>
</dbReference>
<evidence type="ECO:0000256" key="1">
    <source>
        <dbReference type="ARBA" id="ARBA00004651"/>
    </source>
</evidence>
<dbReference type="PIRSF" id="PIRSF006324">
    <property type="entry name" value="LeuE"/>
    <property type="match status" value="1"/>
</dbReference>
<dbReference type="PANTHER" id="PTHR30086">
    <property type="entry name" value="ARGININE EXPORTER PROTEIN ARGO"/>
    <property type="match status" value="1"/>
</dbReference>